<dbReference type="GO" id="GO:0005524">
    <property type="term" value="F:ATP binding"/>
    <property type="evidence" value="ECO:0007669"/>
    <property type="project" value="UniProtKB-KW"/>
</dbReference>
<dbReference type="Proteomes" id="UP000198398">
    <property type="component" value="Chromosome"/>
</dbReference>
<feature type="domain" description="HTH cro/C1-type" evidence="10">
    <location>
        <begin position="12"/>
        <end position="66"/>
    </location>
</feature>
<dbReference type="EMBL" id="CP022316">
    <property type="protein sequence ID" value="ASK65551.1"/>
    <property type="molecule type" value="Genomic_DNA"/>
</dbReference>
<comment type="cofactor">
    <cofactor evidence="1">
        <name>Mg(2+)</name>
        <dbReference type="ChEBI" id="CHEBI:18420"/>
    </cofactor>
</comment>
<evidence type="ECO:0000256" key="7">
    <source>
        <dbReference type="ARBA" id="ARBA00022840"/>
    </source>
</evidence>
<dbReference type="PANTHER" id="PTHR33571">
    <property type="entry name" value="SSL8005 PROTEIN"/>
    <property type="match status" value="1"/>
</dbReference>
<dbReference type="PANTHER" id="PTHR33571:SF12">
    <property type="entry name" value="BSL3053 PROTEIN"/>
    <property type="match status" value="1"/>
</dbReference>
<evidence type="ECO:0000313" key="12">
    <source>
        <dbReference type="Proteomes" id="UP000198398"/>
    </source>
</evidence>
<evidence type="ECO:0000256" key="4">
    <source>
        <dbReference type="ARBA" id="ARBA00022695"/>
    </source>
</evidence>
<dbReference type="GO" id="GO:0003677">
    <property type="term" value="F:DNA binding"/>
    <property type="evidence" value="ECO:0007669"/>
    <property type="project" value="InterPro"/>
</dbReference>
<dbReference type="SUPFAM" id="SSF47413">
    <property type="entry name" value="lambda repressor-like DNA-binding domains"/>
    <property type="match status" value="1"/>
</dbReference>
<dbReference type="PROSITE" id="PS50943">
    <property type="entry name" value="HTH_CROC1"/>
    <property type="match status" value="1"/>
</dbReference>
<comment type="similarity">
    <text evidence="9">Belongs to the MntA antitoxin family.</text>
</comment>
<keyword evidence="4" id="KW-0548">Nucleotidyltransferase</keyword>
<dbReference type="InterPro" id="IPR043519">
    <property type="entry name" value="NT_sf"/>
</dbReference>
<dbReference type="InterPro" id="IPR002934">
    <property type="entry name" value="Polymerase_NTP_transf_dom"/>
</dbReference>
<dbReference type="InterPro" id="IPR001387">
    <property type="entry name" value="Cro/C1-type_HTH"/>
</dbReference>
<keyword evidence="12" id="KW-1185">Reference proteome</keyword>
<evidence type="ECO:0000256" key="2">
    <source>
        <dbReference type="ARBA" id="ARBA00022649"/>
    </source>
</evidence>
<evidence type="ECO:0000256" key="9">
    <source>
        <dbReference type="ARBA" id="ARBA00038276"/>
    </source>
</evidence>
<dbReference type="InterPro" id="IPR010982">
    <property type="entry name" value="Lambda_DNA-bd_dom_sf"/>
</dbReference>
<reference evidence="12" key="1">
    <citation type="submission" date="2017-07" db="EMBL/GenBank/DDBJ databases">
        <title>Brachybacterium sp. VR2415.</title>
        <authorList>
            <person name="Tak E.J."/>
            <person name="Bae J.-W."/>
        </authorList>
    </citation>
    <scope>NUCLEOTIDE SEQUENCE [LARGE SCALE GENOMIC DNA]</scope>
    <source>
        <strain evidence="12">VR2415</strain>
    </source>
</reference>
<evidence type="ECO:0000259" key="10">
    <source>
        <dbReference type="PROSITE" id="PS50943"/>
    </source>
</evidence>
<dbReference type="AlphaFoldDB" id="A0A220UC84"/>
<dbReference type="Pfam" id="PF13560">
    <property type="entry name" value="HTH_31"/>
    <property type="match status" value="1"/>
</dbReference>
<evidence type="ECO:0000256" key="5">
    <source>
        <dbReference type="ARBA" id="ARBA00022723"/>
    </source>
</evidence>
<evidence type="ECO:0000256" key="8">
    <source>
        <dbReference type="ARBA" id="ARBA00022842"/>
    </source>
</evidence>
<accession>A0A220UC84</accession>
<dbReference type="RefSeq" id="WP_089064792.1">
    <property type="nucleotide sequence ID" value="NZ_CP022316.1"/>
</dbReference>
<proteinExistence type="inferred from homology"/>
<dbReference type="CDD" id="cd05403">
    <property type="entry name" value="NT_KNTase_like"/>
    <property type="match status" value="1"/>
</dbReference>
<dbReference type="GO" id="GO:0016779">
    <property type="term" value="F:nucleotidyltransferase activity"/>
    <property type="evidence" value="ECO:0007669"/>
    <property type="project" value="UniProtKB-KW"/>
</dbReference>
<gene>
    <name evidence="11" type="ORF">CFK39_06545</name>
</gene>
<dbReference type="CDD" id="cd00093">
    <property type="entry name" value="HTH_XRE"/>
    <property type="match status" value="1"/>
</dbReference>
<sequence>MSLPVSDAPGLVRAARRDAGMTQRDLAEAVGAQQPHIAGIESGRRPVSPELLERLLAAADYRPSLALAALRDELIALGARRGIMNIRVFGSVARGSDHHTSDIDLLVDVPQEADPLGFAMFVAEATDLLGFPVEAVVDAPEVHPHLRRSAVPL</sequence>
<evidence type="ECO:0000256" key="3">
    <source>
        <dbReference type="ARBA" id="ARBA00022679"/>
    </source>
</evidence>
<dbReference type="GO" id="GO:0046872">
    <property type="term" value="F:metal ion binding"/>
    <property type="evidence" value="ECO:0007669"/>
    <property type="project" value="UniProtKB-KW"/>
</dbReference>
<evidence type="ECO:0000313" key="11">
    <source>
        <dbReference type="EMBL" id="ASK65551.1"/>
    </source>
</evidence>
<protein>
    <submittedName>
        <fullName evidence="11">XRE family transcriptional regulator</fullName>
    </submittedName>
</protein>
<dbReference type="OrthoDB" id="9803128at2"/>
<dbReference type="SUPFAM" id="SSF81301">
    <property type="entry name" value="Nucleotidyltransferase"/>
    <property type="match status" value="1"/>
</dbReference>
<dbReference type="Pfam" id="PF01909">
    <property type="entry name" value="NTP_transf_2"/>
    <property type="match status" value="1"/>
</dbReference>
<dbReference type="Gene3D" id="3.30.460.10">
    <property type="entry name" value="Beta Polymerase, domain 2"/>
    <property type="match status" value="1"/>
</dbReference>
<evidence type="ECO:0000256" key="1">
    <source>
        <dbReference type="ARBA" id="ARBA00001946"/>
    </source>
</evidence>
<keyword evidence="7" id="KW-0067">ATP-binding</keyword>
<organism evidence="11 12">
    <name type="scientific">Brachybacterium avium</name>
    <dbReference type="NCBI Taxonomy" id="2017485"/>
    <lineage>
        <taxon>Bacteria</taxon>
        <taxon>Bacillati</taxon>
        <taxon>Actinomycetota</taxon>
        <taxon>Actinomycetes</taxon>
        <taxon>Micrococcales</taxon>
        <taxon>Dermabacteraceae</taxon>
        <taxon>Brachybacterium</taxon>
    </lineage>
</organism>
<dbReference type="InterPro" id="IPR052038">
    <property type="entry name" value="Type-VII_TA_antitoxin"/>
</dbReference>
<keyword evidence="8" id="KW-0460">Magnesium</keyword>
<keyword evidence="2" id="KW-1277">Toxin-antitoxin system</keyword>
<name>A0A220UC84_9MICO</name>
<evidence type="ECO:0000256" key="6">
    <source>
        <dbReference type="ARBA" id="ARBA00022741"/>
    </source>
</evidence>
<keyword evidence="6" id="KW-0547">Nucleotide-binding</keyword>
<dbReference type="KEGG" id="brv:CFK39_06545"/>
<keyword evidence="3" id="KW-0808">Transferase</keyword>
<dbReference type="Gene3D" id="1.10.260.40">
    <property type="entry name" value="lambda repressor-like DNA-binding domains"/>
    <property type="match status" value="1"/>
</dbReference>
<dbReference type="SMART" id="SM00530">
    <property type="entry name" value="HTH_XRE"/>
    <property type="match status" value="1"/>
</dbReference>
<keyword evidence="5" id="KW-0479">Metal-binding</keyword>